<dbReference type="PROSITE" id="PS01117">
    <property type="entry name" value="HTH_MARR_1"/>
    <property type="match status" value="1"/>
</dbReference>
<evidence type="ECO:0000259" key="4">
    <source>
        <dbReference type="PROSITE" id="PS50995"/>
    </source>
</evidence>
<proteinExistence type="predicted"/>
<dbReference type="RefSeq" id="WP_276093322.1">
    <property type="nucleotide sequence ID" value="NZ_JARJBC010000005.1"/>
</dbReference>
<dbReference type="SUPFAM" id="SSF46785">
    <property type="entry name" value="Winged helix' DNA-binding domain"/>
    <property type="match status" value="1"/>
</dbReference>
<evidence type="ECO:0000256" key="2">
    <source>
        <dbReference type="ARBA" id="ARBA00023125"/>
    </source>
</evidence>
<evidence type="ECO:0000313" key="5">
    <source>
        <dbReference type="EMBL" id="MDF3289820.1"/>
    </source>
</evidence>
<name>A0ABT5ZJ21_9ACTN</name>
<dbReference type="InterPro" id="IPR036388">
    <property type="entry name" value="WH-like_DNA-bd_sf"/>
</dbReference>
<dbReference type="Pfam" id="PF01047">
    <property type="entry name" value="MarR"/>
    <property type="match status" value="1"/>
</dbReference>
<feature type="domain" description="HTH marR-type" evidence="4">
    <location>
        <begin position="1"/>
        <end position="145"/>
    </location>
</feature>
<dbReference type="InterPro" id="IPR039422">
    <property type="entry name" value="MarR/SlyA-like"/>
</dbReference>
<keyword evidence="3" id="KW-0804">Transcription</keyword>
<dbReference type="InterPro" id="IPR023187">
    <property type="entry name" value="Tscrpt_reg_MarR-type_CS"/>
</dbReference>
<reference evidence="5 6" key="1">
    <citation type="submission" date="2023-03" db="EMBL/GenBank/DDBJ databases">
        <title>Draft genome sequence of Streptomyces sp. RB6PN23 isolated from peat swamp forest in Thailand.</title>
        <authorList>
            <person name="Klaysubun C."/>
            <person name="Duangmal K."/>
        </authorList>
    </citation>
    <scope>NUCLEOTIDE SEQUENCE [LARGE SCALE GENOMIC DNA]</scope>
    <source>
        <strain evidence="5 6">RB6PN23</strain>
    </source>
</reference>
<dbReference type="PRINTS" id="PR00598">
    <property type="entry name" value="HTHMARR"/>
</dbReference>
<keyword evidence="1" id="KW-0805">Transcription regulation</keyword>
<keyword evidence="6" id="KW-1185">Reference proteome</keyword>
<dbReference type="InterPro" id="IPR036390">
    <property type="entry name" value="WH_DNA-bd_sf"/>
</dbReference>
<organism evidence="5 6">
    <name type="scientific">Streptomyces silvisoli</name>
    <dbReference type="NCBI Taxonomy" id="3034235"/>
    <lineage>
        <taxon>Bacteria</taxon>
        <taxon>Bacillati</taxon>
        <taxon>Actinomycetota</taxon>
        <taxon>Actinomycetes</taxon>
        <taxon>Kitasatosporales</taxon>
        <taxon>Streptomycetaceae</taxon>
        <taxon>Streptomyces</taxon>
    </lineage>
</organism>
<accession>A0ABT5ZJ21</accession>
<dbReference type="Proteomes" id="UP001216579">
    <property type="component" value="Unassembled WGS sequence"/>
</dbReference>
<dbReference type="Gene3D" id="1.10.10.10">
    <property type="entry name" value="Winged helix-like DNA-binding domain superfamily/Winged helix DNA-binding domain"/>
    <property type="match status" value="1"/>
</dbReference>
<dbReference type="PANTHER" id="PTHR33164:SF94">
    <property type="entry name" value="TRANSCRIPTIONAL REGULATORY PROTEIN-RELATED"/>
    <property type="match status" value="1"/>
</dbReference>
<dbReference type="InterPro" id="IPR000835">
    <property type="entry name" value="HTH_MarR-typ"/>
</dbReference>
<evidence type="ECO:0000256" key="3">
    <source>
        <dbReference type="ARBA" id="ARBA00023163"/>
    </source>
</evidence>
<dbReference type="PROSITE" id="PS50995">
    <property type="entry name" value="HTH_MARR_2"/>
    <property type="match status" value="1"/>
</dbReference>
<evidence type="ECO:0000313" key="6">
    <source>
        <dbReference type="Proteomes" id="UP001216579"/>
    </source>
</evidence>
<dbReference type="PANTHER" id="PTHR33164">
    <property type="entry name" value="TRANSCRIPTIONAL REGULATOR, MARR FAMILY"/>
    <property type="match status" value="1"/>
</dbReference>
<gene>
    <name evidence="5" type="ORF">P3G67_11335</name>
</gene>
<protein>
    <submittedName>
        <fullName evidence="5">MarR family winged helix-turn-helix transcriptional regulator</fullName>
    </submittedName>
</protein>
<keyword evidence="2" id="KW-0238">DNA-binding</keyword>
<comment type="caution">
    <text evidence="5">The sequence shown here is derived from an EMBL/GenBank/DDBJ whole genome shotgun (WGS) entry which is preliminary data.</text>
</comment>
<dbReference type="SMART" id="SM00347">
    <property type="entry name" value="HTH_MARR"/>
    <property type="match status" value="1"/>
</dbReference>
<evidence type="ECO:0000256" key="1">
    <source>
        <dbReference type="ARBA" id="ARBA00023015"/>
    </source>
</evidence>
<sequence length="161" mass="17528">MGFGQSPGPRPDESAERMSGPVQELVAVWSRAFHLAAPHVSTLQLRALEALEDRRKLNLTGLAAELDIGMPTASRLCDRLEAAGFLERSVQPRNRREVLLSVTAQGRRLLDDIAARRRRALAAVLTAMDPEERAALVRALQAFLAASVTARTYGSRGTGNE</sequence>
<dbReference type="EMBL" id="JARJBC010000005">
    <property type="protein sequence ID" value="MDF3289820.1"/>
    <property type="molecule type" value="Genomic_DNA"/>
</dbReference>